<feature type="active site" description="Nucleophile" evidence="4">
    <location>
        <position position="414"/>
    </location>
</feature>
<dbReference type="PANTHER" id="PTHR40079:SF4">
    <property type="entry name" value="GH26 DOMAIN-CONTAINING PROTEIN-RELATED"/>
    <property type="match status" value="1"/>
</dbReference>
<dbReference type="GO" id="GO:0006080">
    <property type="term" value="P:substituted mannan metabolic process"/>
    <property type="evidence" value="ECO:0007669"/>
    <property type="project" value="InterPro"/>
</dbReference>
<dbReference type="SUPFAM" id="SSF51445">
    <property type="entry name" value="(Trans)glycosidases"/>
    <property type="match status" value="1"/>
</dbReference>
<dbReference type="InterPro" id="IPR017853">
    <property type="entry name" value="GH"/>
</dbReference>
<accession>A0A4Y3KTV0</accession>
<dbReference type="EMBL" id="BJLR01000009">
    <property type="protein sequence ID" value="GEA86866.1"/>
    <property type="molecule type" value="Genomic_DNA"/>
</dbReference>
<name>A0A4Y3KTV0_9CELL</name>
<organism evidence="7 8">
    <name type="scientific">Cellulomonas cellasea</name>
    <dbReference type="NCBI Taxonomy" id="43670"/>
    <lineage>
        <taxon>Bacteria</taxon>
        <taxon>Bacillati</taxon>
        <taxon>Actinomycetota</taxon>
        <taxon>Actinomycetes</taxon>
        <taxon>Micrococcales</taxon>
        <taxon>Cellulomonadaceae</taxon>
        <taxon>Cellulomonas</taxon>
    </lineage>
</organism>
<gene>
    <name evidence="7" type="ORF">CCE01nite_08150</name>
</gene>
<comment type="similarity">
    <text evidence="1 4">Belongs to the glycosyl hydrolase 26 family.</text>
</comment>
<feature type="active site" description="Proton donor" evidence="4">
    <location>
        <position position="297"/>
    </location>
</feature>
<dbReference type="AlphaFoldDB" id="A0A4Y3KTV0"/>
<evidence type="ECO:0000256" key="1">
    <source>
        <dbReference type="ARBA" id="ARBA00007754"/>
    </source>
</evidence>
<dbReference type="InterPro" id="IPR000805">
    <property type="entry name" value="Glyco_hydro_26"/>
</dbReference>
<proteinExistence type="inferred from homology"/>
<dbReference type="GO" id="GO:0016985">
    <property type="term" value="F:mannan endo-1,4-beta-mannosidase activity"/>
    <property type="evidence" value="ECO:0007669"/>
    <property type="project" value="InterPro"/>
</dbReference>
<evidence type="ECO:0000256" key="3">
    <source>
        <dbReference type="ARBA" id="ARBA00023295"/>
    </source>
</evidence>
<feature type="coiled-coil region" evidence="5">
    <location>
        <begin position="51"/>
        <end position="122"/>
    </location>
</feature>
<reference evidence="7" key="1">
    <citation type="submission" date="2019-06" db="EMBL/GenBank/DDBJ databases">
        <title>Whole genome shotgun sequence of Cellulomonas cellasea NBRC 3753.</title>
        <authorList>
            <person name="Hosoyama A."/>
            <person name="Uohara A."/>
            <person name="Ohji S."/>
            <person name="Ichikawa N."/>
        </authorList>
    </citation>
    <scope>NUCLEOTIDE SEQUENCE [LARGE SCALE GENOMIC DNA]</scope>
    <source>
        <strain evidence="7">NBRC 3753</strain>
    </source>
</reference>
<dbReference type="RefSeq" id="WP_141372004.1">
    <property type="nucleotide sequence ID" value="NZ_BJLR01000009.1"/>
</dbReference>
<keyword evidence="2 4" id="KW-0378">Hydrolase</keyword>
<dbReference type="Gene3D" id="3.20.20.80">
    <property type="entry name" value="Glycosidases"/>
    <property type="match status" value="1"/>
</dbReference>
<keyword evidence="3 4" id="KW-0326">Glycosidase</keyword>
<dbReference type="PROSITE" id="PS51764">
    <property type="entry name" value="GH26"/>
    <property type="match status" value="1"/>
</dbReference>
<dbReference type="Pfam" id="PF02156">
    <property type="entry name" value="Glyco_hydro_26"/>
    <property type="match status" value="1"/>
</dbReference>
<comment type="caution">
    <text evidence="7">The sequence shown here is derived from an EMBL/GenBank/DDBJ whole genome shotgun (WGS) entry which is preliminary data.</text>
</comment>
<sequence>MFSDYPFKFTRRHRVLASVITVSLLAVGAIALLSPQGQYVWNGPSATEVALQTEQARSRDLSAQLEEMEAKLTAPRPQVGDKVQLARAEDLKTQITELEAKLVQTQQELGRAEAEAAKQKDAANLVNGTLKATRERQNAATKVTTAQIADLKKQLGELTYKVQNPKGHEAPPVTASMTKADIVAASQLFGLYTTQSPFDYGEFNGVQAGVARNADVSGYFQSWDTDFRPDAVQEAWSRGQIPLLTWESQSQVGAISAEAPEYSLGSIITGKHDEYLRKYARDIAATGLPLVLRFNHEMNGTWYPWSEVRGWDGKSINGNKKGEYVQMWRHVHDIFTQEGANEYVAWLWAPNRVNKIPSQPDPANFYPGDEYVDWIGMSGYYRPGDPEPTFDNTYGQTLPLLREATSTKPIFLAEIGATEEGGNKVQWINSLFEGLARPENADINGFGWFSLAVTSGGEGEGRTTNDWRLDSSAPSLRAAAAGLAATGFGKPRE</sequence>
<dbReference type="InterPro" id="IPR022790">
    <property type="entry name" value="GH26_dom"/>
</dbReference>
<keyword evidence="5" id="KW-0175">Coiled coil</keyword>
<dbReference type="PANTHER" id="PTHR40079">
    <property type="entry name" value="MANNAN ENDO-1,4-BETA-MANNOSIDASE E-RELATED"/>
    <property type="match status" value="1"/>
</dbReference>
<protein>
    <recommendedName>
        <fullName evidence="6">GH26 domain-containing protein</fullName>
    </recommendedName>
</protein>
<evidence type="ECO:0000259" key="6">
    <source>
        <dbReference type="PROSITE" id="PS51764"/>
    </source>
</evidence>
<keyword evidence="8" id="KW-1185">Reference proteome</keyword>
<dbReference type="Proteomes" id="UP000317046">
    <property type="component" value="Unassembled WGS sequence"/>
</dbReference>
<evidence type="ECO:0000256" key="2">
    <source>
        <dbReference type="ARBA" id="ARBA00022801"/>
    </source>
</evidence>
<evidence type="ECO:0000313" key="7">
    <source>
        <dbReference type="EMBL" id="GEA86866.1"/>
    </source>
</evidence>
<evidence type="ECO:0000256" key="5">
    <source>
        <dbReference type="SAM" id="Coils"/>
    </source>
</evidence>
<evidence type="ECO:0000313" key="8">
    <source>
        <dbReference type="Proteomes" id="UP000317046"/>
    </source>
</evidence>
<evidence type="ECO:0000256" key="4">
    <source>
        <dbReference type="PROSITE-ProRule" id="PRU01100"/>
    </source>
</evidence>
<feature type="domain" description="GH26" evidence="6">
    <location>
        <begin position="168"/>
        <end position="479"/>
    </location>
</feature>